<protein>
    <submittedName>
        <fullName evidence="1">Uncharacterized protein</fullName>
    </submittedName>
</protein>
<accession>A0ABV8G2W9</accession>
<gene>
    <name evidence="1" type="ORF">ACFOY2_05010</name>
</gene>
<sequence length="79" mass="7759">MADTKTEATISEAAIRADERARCVAELRAYASPRLSDAVADVAAGKSGGIAAVIQAAAMGLAASLLESGGATTGEANHG</sequence>
<evidence type="ECO:0000313" key="2">
    <source>
        <dbReference type="Proteomes" id="UP001595851"/>
    </source>
</evidence>
<dbReference type="Proteomes" id="UP001595851">
    <property type="component" value="Unassembled WGS sequence"/>
</dbReference>
<reference evidence="2" key="1">
    <citation type="journal article" date="2019" name="Int. J. Syst. Evol. Microbiol.">
        <title>The Global Catalogue of Microorganisms (GCM) 10K type strain sequencing project: providing services to taxonomists for standard genome sequencing and annotation.</title>
        <authorList>
            <consortium name="The Broad Institute Genomics Platform"/>
            <consortium name="The Broad Institute Genome Sequencing Center for Infectious Disease"/>
            <person name="Wu L."/>
            <person name="Ma J."/>
        </authorList>
    </citation>
    <scope>NUCLEOTIDE SEQUENCE [LARGE SCALE GENOMIC DNA]</scope>
    <source>
        <strain evidence="2">TBRC 1276</strain>
    </source>
</reference>
<proteinExistence type="predicted"/>
<name>A0ABV8G2W9_9ACTN</name>
<evidence type="ECO:0000313" key="1">
    <source>
        <dbReference type="EMBL" id="MFC4006569.1"/>
    </source>
</evidence>
<keyword evidence="2" id="KW-1185">Reference proteome</keyword>
<dbReference type="RefSeq" id="WP_379526709.1">
    <property type="nucleotide sequence ID" value="NZ_JBHSBI010000002.1"/>
</dbReference>
<comment type="caution">
    <text evidence="1">The sequence shown here is derived from an EMBL/GenBank/DDBJ whole genome shotgun (WGS) entry which is preliminary data.</text>
</comment>
<organism evidence="1 2">
    <name type="scientific">Nonomuraea purpurea</name>
    <dbReference type="NCBI Taxonomy" id="1849276"/>
    <lineage>
        <taxon>Bacteria</taxon>
        <taxon>Bacillati</taxon>
        <taxon>Actinomycetota</taxon>
        <taxon>Actinomycetes</taxon>
        <taxon>Streptosporangiales</taxon>
        <taxon>Streptosporangiaceae</taxon>
        <taxon>Nonomuraea</taxon>
    </lineage>
</organism>
<dbReference type="EMBL" id="JBHSBI010000002">
    <property type="protein sequence ID" value="MFC4006569.1"/>
    <property type="molecule type" value="Genomic_DNA"/>
</dbReference>